<dbReference type="PROSITE" id="PS00075">
    <property type="entry name" value="DHFR_1"/>
    <property type="match status" value="1"/>
</dbReference>
<protein>
    <recommendedName>
        <fullName evidence="3">Dihydrofolate reductase</fullName>
        <ecNumber evidence="2">1.5.1.3</ecNumber>
    </recommendedName>
</protein>
<comment type="pathway">
    <text evidence="1">Cofactor biosynthesis; tetrahydrofolate biosynthesis; 5,6,7,8-tetrahydrofolate from 7,8-dihydrofolate: step 1/1.</text>
</comment>
<accession>A0A1G4KMS6</accession>
<feature type="domain" description="DHFR" evidence="8">
    <location>
        <begin position="6"/>
        <end position="208"/>
    </location>
</feature>
<dbReference type="GO" id="GO:0046655">
    <property type="term" value="P:folic acid metabolic process"/>
    <property type="evidence" value="ECO:0007669"/>
    <property type="project" value="TreeGrafter"/>
</dbReference>
<evidence type="ECO:0000313" key="9">
    <source>
        <dbReference type="EMBL" id="SCV05796.1"/>
    </source>
</evidence>
<dbReference type="GO" id="GO:0006730">
    <property type="term" value="P:one-carbon metabolic process"/>
    <property type="evidence" value="ECO:0007669"/>
    <property type="project" value="UniProtKB-KW"/>
</dbReference>
<keyword evidence="5" id="KW-0521">NADP</keyword>
<evidence type="ECO:0000256" key="6">
    <source>
        <dbReference type="ARBA" id="ARBA00023002"/>
    </source>
</evidence>
<organism evidence="9 10">
    <name type="scientific">Lachancea nothofagi CBS 11611</name>
    <dbReference type="NCBI Taxonomy" id="1266666"/>
    <lineage>
        <taxon>Eukaryota</taxon>
        <taxon>Fungi</taxon>
        <taxon>Dikarya</taxon>
        <taxon>Ascomycota</taxon>
        <taxon>Saccharomycotina</taxon>
        <taxon>Saccharomycetes</taxon>
        <taxon>Saccharomycetales</taxon>
        <taxon>Saccharomycetaceae</taxon>
        <taxon>Lachancea</taxon>
    </lineage>
</organism>
<keyword evidence="6" id="KW-0560">Oxidoreductase</keyword>
<dbReference type="GO" id="GO:0005739">
    <property type="term" value="C:mitochondrion"/>
    <property type="evidence" value="ECO:0007669"/>
    <property type="project" value="TreeGrafter"/>
</dbReference>
<name>A0A1G4KMS6_9SACH</name>
<dbReference type="PRINTS" id="PR00070">
    <property type="entry name" value="DHFR"/>
</dbReference>
<dbReference type="GO" id="GO:0050661">
    <property type="term" value="F:NADP binding"/>
    <property type="evidence" value="ECO:0007669"/>
    <property type="project" value="InterPro"/>
</dbReference>
<dbReference type="GO" id="GO:0046452">
    <property type="term" value="P:dihydrofolate metabolic process"/>
    <property type="evidence" value="ECO:0007669"/>
    <property type="project" value="TreeGrafter"/>
</dbReference>
<dbReference type="UniPathway" id="UPA00077">
    <property type="reaction ID" value="UER00158"/>
</dbReference>
<dbReference type="InterPro" id="IPR012259">
    <property type="entry name" value="DHFR"/>
</dbReference>
<evidence type="ECO:0000256" key="7">
    <source>
        <dbReference type="RuleBase" id="RU004474"/>
    </source>
</evidence>
<gene>
    <name evidence="9" type="ORF">LANO_0H15368G</name>
</gene>
<dbReference type="InterPro" id="IPR017925">
    <property type="entry name" value="DHFR_CS"/>
</dbReference>
<comment type="similarity">
    <text evidence="7">Belongs to the dihydrofolate reductase family.</text>
</comment>
<dbReference type="EMBL" id="LT598447">
    <property type="protein sequence ID" value="SCV05796.1"/>
    <property type="molecule type" value="Genomic_DNA"/>
</dbReference>
<dbReference type="PROSITE" id="PS51330">
    <property type="entry name" value="DHFR_2"/>
    <property type="match status" value="1"/>
</dbReference>
<dbReference type="GO" id="GO:0004146">
    <property type="term" value="F:dihydrofolate reductase activity"/>
    <property type="evidence" value="ECO:0007669"/>
    <property type="project" value="UniProtKB-EC"/>
</dbReference>
<dbReference type="Proteomes" id="UP000189911">
    <property type="component" value="Chromosome H"/>
</dbReference>
<evidence type="ECO:0000256" key="4">
    <source>
        <dbReference type="ARBA" id="ARBA00022563"/>
    </source>
</evidence>
<dbReference type="InterPro" id="IPR024072">
    <property type="entry name" value="DHFR-like_dom_sf"/>
</dbReference>
<reference evidence="10" key="1">
    <citation type="submission" date="2016-03" db="EMBL/GenBank/DDBJ databases">
        <authorList>
            <person name="Devillers Hugo."/>
        </authorList>
    </citation>
    <scope>NUCLEOTIDE SEQUENCE [LARGE SCALE GENOMIC DNA]</scope>
</reference>
<dbReference type="PANTHER" id="PTHR48069:SF3">
    <property type="entry name" value="DIHYDROFOLATE REDUCTASE"/>
    <property type="match status" value="1"/>
</dbReference>
<dbReference type="CDD" id="cd00209">
    <property type="entry name" value="DHFR"/>
    <property type="match status" value="1"/>
</dbReference>
<dbReference type="Gene3D" id="3.40.430.10">
    <property type="entry name" value="Dihydrofolate Reductase, subunit A"/>
    <property type="match status" value="1"/>
</dbReference>
<dbReference type="OrthoDB" id="414698at2759"/>
<evidence type="ECO:0000256" key="5">
    <source>
        <dbReference type="ARBA" id="ARBA00022857"/>
    </source>
</evidence>
<sequence>MSPKPPIVSIVACLMPEMGIGFQGKLPWRLKQEMTYFRQVTTGTFTEGKQNAVIMGRKTWESIPPKYRPLPGRVNVVVSRQHPAELALDTSSSNPANKSSIWLSNSLTKCLELLPQQMPNLERIYVIGGGEIYAQSSNWCDYMLVTEIQHEDPAQKPTMDTFLNTSTIQDLFQRDDGLGNFVPPNVTLPEEPHIRENGYCYKFALYKRRGEPK</sequence>
<dbReference type="InterPro" id="IPR001796">
    <property type="entry name" value="DHFR_dom"/>
</dbReference>
<dbReference type="AlphaFoldDB" id="A0A1G4KMS6"/>
<evidence type="ECO:0000256" key="3">
    <source>
        <dbReference type="ARBA" id="ARBA00018886"/>
    </source>
</evidence>
<evidence type="ECO:0000313" key="10">
    <source>
        <dbReference type="Proteomes" id="UP000189911"/>
    </source>
</evidence>
<evidence type="ECO:0000256" key="2">
    <source>
        <dbReference type="ARBA" id="ARBA00012856"/>
    </source>
</evidence>
<dbReference type="GO" id="GO:0046654">
    <property type="term" value="P:tetrahydrofolate biosynthetic process"/>
    <property type="evidence" value="ECO:0007669"/>
    <property type="project" value="UniProtKB-UniPathway"/>
</dbReference>
<dbReference type="EC" id="1.5.1.3" evidence="2"/>
<proteinExistence type="inferred from homology"/>
<evidence type="ECO:0000259" key="8">
    <source>
        <dbReference type="PROSITE" id="PS51330"/>
    </source>
</evidence>
<evidence type="ECO:0000256" key="1">
    <source>
        <dbReference type="ARBA" id="ARBA00004903"/>
    </source>
</evidence>
<dbReference type="SUPFAM" id="SSF53597">
    <property type="entry name" value="Dihydrofolate reductase-like"/>
    <property type="match status" value="1"/>
</dbReference>
<dbReference type="PANTHER" id="PTHR48069">
    <property type="entry name" value="DIHYDROFOLATE REDUCTASE"/>
    <property type="match status" value="1"/>
</dbReference>
<keyword evidence="10" id="KW-1185">Reference proteome</keyword>
<dbReference type="Pfam" id="PF00186">
    <property type="entry name" value="DHFR_1"/>
    <property type="match status" value="1"/>
</dbReference>
<keyword evidence="4" id="KW-0554">One-carbon metabolism</keyword>